<dbReference type="Gene3D" id="3.90.1150.10">
    <property type="entry name" value="Aspartate Aminotransferase, domain 1"/>
    <property type="match status" value="1"/>
</dbReference>
<keyword evidence="1" id="KW-0808">Transferase</keyword>
<organism evidence="1">
    <name type="scientific">candidate division WOR-3 bacterium</name>
    <dbReference type="NCBI Taxonomy" id="2052148"/>
    <lineage>
        <taxon>Bacteria</taxon>
        <taxon>Bacteria division WOR-3</taxon>
    </lineage>
</organism>
<keyword evidence="1" id="KW-0032">Aminotransferase</keyword>
<dbReference type="EMBL" id="DSBX01000041">
    <property type="protein sequence ID" value="HDQ98884.1"/>
    <property type="molecule type" value="Genomic_DNA"/>
</dbReference>
<proteinExistence type="predicted"/>
<sequence>DLNGELAKRHMQISNGYGDLKEKTFRLAHMGDLTMADMKELTAAIEDILKL</sequence>
<gene>
    <name evidence="1" type="ORF">ENN51_01155</name>
</gene>
<feature type="non-terminal residue" evidence="1">
    <location>
        <position position="1"/>
    </location>
</feature>
<dbReference type="GO" id="GO:0008483">
    <property type="term" value="F:transaminase activity"/>
    <property type="evidence" value="ECO:0007669"/>
    <property type="project" value="UniProtKB-KW"/>
</dbReference>
<dbReference type="AlphaFoldDB" id="A0A7V0XEL0"/>
<dbReference type="Proteomes" id="UP000885672">
    <property type="component" value="Unassembled WGS sequence"/>
</dbReference>
<evidence type="ECO:0000313" key="1">
    <source>
        <dbReference type="EMBL" id="HDQ98884.1"/>
    </source>
</evidence>
<accession>A0A7V0XEL0</accession>
<comment type="caution">
    <text evidence="1">The sequence shown here is derived from an EMBL/GenBank/DDBJ whole genome shotgun (WGS) entry which is preliminary data.</text>
</comment>
<dbReference type="InterPro" id="IPR015422">
    <property type="entry name" value="PyrdxlP-dep_Trfase_small"/>
</dbReference>
<dbReference type="InterPro" id="IPR015424">
    <property type="entry name" value="PyrdxlP-dep_Trfase"/>
</dbReference>
<reference evidence="1" key="1">
    <citation type="journal article" date="2020" name="mSystems">
        <title>Genome- and Community-Level Interaction Insights into Carbon Utilization and Element Cycling Functions of Hydrothermarchaeota in Hydrothermal Sediment.</title>
        <authorList>
            <person name="Zhou Z."/>
            <person name="Liu Y."/>
            <person name="Xu W."/>
            <person name="Pan J."/>
            <person name="Luo Z.H."/>
            <person name="Li M."/>
        </authorList>
    </citation>
    <scope>NUCLEOTIDE SEQUENCE [LARGE SCALE GENOMIC DNA]</scope>
    <source>
        <strain evidence="1">SpSt-1182</strain>
    </source>
</reference>
<dbReference type="SUPFAM" id="SSF53383">
    <property type="entry name" value="PLP-dependent transferases"/>
    <property type="match status" value="1"/>
</dbReference>
<name>A0A7V0XEL0_UNCW3</name>
<protein>
    <submittedName>
        <fullName evidence="1">Alanine--glyoxylate aminotransferase family protein</fullName>
    </submittedName>
</protein>